<dbReference type="GO" id="GO:0005886">
    <property type="term" value="C:plasma membrane"/>
    <property type="evidence" value="ECO:0007669"/>
    <property type="project" value="TreeGrafter"/>
</dbReference>
<feature type="transmembrane region" description="Helical" evidence="6">
    <location>
        <begin position="132"/>
        <end position="151"/>
    </location>
</feature>
<evidence type="ECO:0000256" key="2">
    <source>
        <dbReference type="ARBA" id="ARBA00022692"/>
    </source>
</evidence>
<keyword evidence="3 6" id="KW-1133">Transmembrane helix</keyword>
<reference evidence="7 8" key="1">
    <citation type="submission" date="2015-09" db="EMBL/GenBank/DDBJ databases">
        <title>Host preference determinants of Valsa canker pathogens revealed by comparative genomics.</title>
        <authorList>
            <person name="Yin Z."/>
            <person name="Huang L."/>
        </authorList>
    </citation>
    <scope>NUCLEOTIDE SEQUENCE [LARGE SCALE GENOMIC DNA]</scope>
    <source>
        <strain evidence="7 8">03-1</strain>
    </source>
</reference>
<protein>
    <recommendedName>
        <fullName evidence="9">Major facilitator superfamily (MFS) profile domain-containing protein</fullName>
    </recommendedName>
</protein>
<organism evidence="7 8">
    <name type="scientific">Cytospora schulzeri</name>
    <dbReference type="NCBI Taxonomy" id="448051"/>
    <lineage>
        <taxon>Eukaryota</taxon>
        <taxon>Fungi</taxon>
        <taxon>Dikarya</taxon>
        <taxon>Ascomycota</taxon>
        <taxon>Pezizomycotina</taxon>
        <taxon>Sordariomycetes</taxon>
        <taxon>Sordariomycetidae</taxon>
        <taxon>Diaporthales</taxon>
        <taxon>Cytosporaceae</taxon>
        <taxon>Cytospora</taxon>
    </lineage>
</organism>
<feature type="transmembrane region" description="Helical" evidence="6">
    <location>
        <begin position="50"/>
        <end position="80"/>
    </location>
</feature>
<keyword evidence="4 6" id="KW-0472">Membrane</keyword>
<evidence type="ECO:0000256" key="5">
    <source>
        <dbReference type="SAM" id="MobiDB-lite"/>
    </source>
</evidence>
<name>A0A423W6Y7_9PEZI</name>
<dbReference type="InterPro" id="IPR036259">
    <property type="entry name" value="MFS_trans_sf"/>
</dbReference>
<feature type="transmembrane region" description="Helical" evidence="6">
    <location>
        <begin position="237"/>
        <end position="259"/>
    </location>
</feature>
<dbReference type="PANTHER" id="PTHR23501:SF198">
    <property type="entry name" value="AZOLE RESISTANCE PROTEIN 1-RELATED"/>
    <property type="match status" value="1"/>
</dbReference>
<comment type="caution">
    <text evidence="7">The sequence shown here is derived from an EMBL/GenBank/DDBJ whole genome shotgun (WGS) entry which is preliminary data.</text>
</comment>
<feature type="transmembrane region" description="Helical" evidence="6">
    <location>
        <begin position="101"/>
        <end position="120"/>
    </location>
</feature>
<dbReference type="GO" id="GO:0022857">
    <property type="term" value="F:transmembrane transporter activity"/>
    <property type="evidence" value="ECO:0007669"/>
    <property type="project" value="TreeGrafter"/>
</dbReference>
<dbReference type="PANTHER" id="PTHR23501">
    <property type="entry name" value="MAJOR FACILITATOR SUPERFAMILY"/>
    <property type="match status" value="1"/>
</dbReference>
<keyword evidence="2 6" id="KW-0812">Transmembrane</keyword>
<dbReference type="Proteomes" id="UP000283895">
    <property type="component" value="Unassembled WGS sequence"/>
</dbReference>
<dbReference type="Gene3D" id="1.20.1250.20">
    <property type="entry name" value="MFS general substrate transporter like domains"/>
    <property type="match status" value="1"/>
</dbReference>
<dbReference type="OrthoDB" id="10021397at2759"/>
<feature type="transmembrane region" description="Helical" evidence="6">
    <location>
        <begin position="373"/>
        <end position="393"/>
    </location>
</feature>
<dbReference type="EMBL" id="LKEA01000024">
    <property type="protein sequence ID" value="ROV99110.1"/>
    <property type="molecule type" value="Genomic_DNA"/>
</dbReference>
<evidence type="ECO:0000256" key="1">
    <source>
        <dbReference type="ARBA" id="ARBA00004141"/>
    </source>
</evidence>
<evidence type="ECO:0000256" key="3">
    <source>
        <dbReference type="ARBA" id="ARBA00022989"/>
    </source>
</evidence>
<evidence type="ECO:0008006" key="9">
    <source>
        <dbReference type="Google" id="ProtNLM"/>
    </source>
</evidence>
<proteinExistence type="predicted"/>
<evidence type="ECO:0000256" key="4">
    <source>
        <dbReference type="ARBA" id="ARBA00023136"/>
    </source>
</evidence>
<keyword evidence="8" id="KW-1185">Reference proteome</keyword>
<feature type="region of interest" description="Disordered" evidence="5">
    <location>
        <begin position="1"/>
        <end position="24"/>
    </location>
</feature>
<sequence>MDARSPAPTTSLTDTVNMNSEQKSGTDDAVRIDINEDIDPANEVKGTKLILIHLAICLCTFLVGLLPIGGAGAIIFFLLVHLKPAETAKRPIKVKLRSLDALGLTLFAGSITMLLLALQWGGVEYAWSSSTVIGLFVGFGIVLILFIFWTLRRGEDALIPPRLFIINRNPALICAAAFFVNGPFQILIYWLPIWFQGVLGASPVRSGINFLPTVISDVLAAFIGAAIVTQLGWWNPFLLFAEVMVCIGGGLLTTLYPNISGGHWVGYQIFGGVGYSLASNLSHIAMQSSLPQDLVPLGSSVLLSVISTSCAIFMAIGQTVFQKQLQVNLGAVVSDDVVNEIINSGVTNVATLVDAAELPAVIGKYSLSVTQVFYIPAVTPTISFLLLLGCKWISTKSKKSSAVPTVADEKADTEKGAAM</sequence>
<evidence type="ECO:0000256" key="6">
    <source>
        <dbReference type="SAM" id="Phobius"/>
    </source>
</evidence>
<gene>
    <name evidence="7" type="ORF">VMCG_06591</name>
</gene>
<dbReference type="AlphaFoldDB" id="A0A423W6Y7"/>
<evidence type="ECO:0000313" key="8">
    <source>
        <dbReference type="Proteomes" id="UP000283895"/>
    </source>
</evidence>
<evidence type="ECO:0000313" key="7">
    <source>
        <dbReference type="EMBL" id="ROV99110.1"/>
    </source>
</evidence>
<feature type="transmembrane region" description="Helical" evidence="6">
    <location>
        <begin position="265"/>
        <end position="282"/>
    </location>
</feature>
<accession>A0A423W6Y7</accession>
<feature type="transmembrane region" description="Helical" evidence="6">
    <location>
        <begin position="294"/>
        <end position="316"/>
    </location>
</feature>
<dbReference type="SUPFAM" id="SSF103473">
    <property type="entry name" value="MFS general substrate transporter"/>
    <property type="match status" value="1"/>
</dbReference>
<comment type="subcellular location">
    <subcellularLocation>
        <location evidence="1">Membrane</location>
        <topology evidence="1">Multi-pass membrane protein</topology>
    </subcellularLocation>
</comment>
<feature type="transmembrane region" description="Helical" evidence="6">
    <location>
        <begin position="207"/>
        <end position="228"/>
    </location>
</feature>
<feature type="transmembrane region" description="Helical" evidence="6">
    <location>
        <begin position="172"/>
        <end position="195"/>
    </location>
</feature>
<feature type="compositionally biased region" description="Polar residues" evidence="5">
    <location>
        <begin position="7"/>
        <end position="23"/>
    </location>
</feature>